<dbReference type="AlphaFoldDB" id="A0A1T4K082"/>
<accession>A0A1T4K082</accession>
<keyword evidence="2" id="KW-1185">Reference proteome</keyword>
<organism evidence="1 2">
    <name type="scientific">Trichlorobacter thiogenes</name>
    <dbReference type="NCBI Taxonomy" id="115783"/>
    <lineage>
        <taxon>Bacteria</taxon>
        <taxon>Pseudomonadati</taxon>
        <taxon>Thermodesulfobacteriota</taxon>
        <taxon>Desulfuromonadia</taxon>
        <taxon>Geobacterales</taxon>
        <taxon>Geobacteraceae</taxon>
        <taxon>Trichlorobacter</taxon>
    </lineage>
</organism>
<reference evidence="2" key="1">
    <citation type="submission" date="2017-02" db="EMBL/GenBank/DDBJ databases">
        <authorList>
            <person name="Varghese N."/>
            <person name="Submissions S."/>
        </authorList>
    </citation>
    <scope>NUCLEOTIDE SEQUENCE [LARGE SCALE GENOMIC DNA]</scope>
    <source>
        <strain evidence="2">ATCC BAA-34</strain>
    </source>
</reference>
<protein>
    <submittedName>
        <fullName evidence="1">Uncharacterized protein</fullName>
    </submittedName>
</protein>
<proteinExistence type="predicted"/>
<dbReference type="STRING" id="115783.SAMN02745119_00221"/>
<dbReference type="EMBL" id="FUWR01000001">
    <property type="protein sequence ID" value="SJZ35784.1"/>
    <property type="molecule type" value="Genomic_DNA"/>
</dbReference>
<dbReference type="RefSeq" id="WP_153304299.1">
    <property type="nucleotide sequence ID" value="NZ_FUWR01000001.1"/>
</dbReference>
<name>A0A1T4K082_9BACT</name>
<evidence type="ECO:0000313" key="1">
    <source>
        <dbReference type="EMBL" id="SJZ35784.1"/>
    </source>
</evidence>
<sequence>MSQNFEELPGKVRLVFLKGYMQALEDIADKTQEQACRMQAKIEQIQAEIAAE</sequence>
<evidence type="ECO:0000313" key="2">
    <source>
        <dbReference type="Proteomes" id="UP000190102"/>
    </source>
</evidence>
<dbReference type="Proteomes" id="UP000190102">
    <property type="component" value="Unassembled WGS sequence"/>
</dbReference>
<gene>
    <name evidence="1" type="ORF">SAMN02745119_00221</name>
</gene>